<comment type="caution">
    <text evidence="2">The sequence shown here is derived from an EMBL/GenBank/DDBJ whole genome shotgun (WGS) entry which is preliminary data.</text>
</comment>
<feature type="transmembrane region" description="Helical" evidence="1">
    <location>
        <begin position="47"/>
        <end position="69"/>
    </location>
</feature>
<evidence type="ECO:0000313" key="3">
    <source>
        <dbReference type="Proteomes" id="UP001235343"/>
    </source>
</evidence>
<proteinExistence type="predicted"/>
<keyword evidence="1" id="KW-0472">Membrane</keyword>
<reference evidence="2 3" key="1">
    <citation type="submission" date="2023-06" db="EMBL/GenBank/DDBJ databases">
        <title>Aquibacillus rhizosphaerae LR5S19.</title>
        <authorList>
            <person name="Sun J.-Q."/>
        </authorList>
    </citation>
    <scope>NUCLEOTIDE SEQUENCE [LARGE SCALE GENOMIC DNA]</scope>
    <source>
        <strain evidence="2 3">LR5S19</strain>
    </source>
</reference>
<feature type="transmembrane region" description="Helical" evidence="1">
    <location>
        <begin position="20"/>
        <end position="41"/>
    </location>
</feature>
<evidence type="ECO:0000256" key="1">
    <source>
        <dbReference type="SAM" id="Phobius"/>
    </source>
</evidence>
<dbReference type="EMBL" id="JASTZU010000053">
    <property type="protein sequence ID" value="MDL4842085.1"/>
    <property type="molecule type" value="Genomic_DNA"/>
</dbReference>
<keyword evidence="3" id="KW-1185">Reference proteome</keyword>
<keyword evidence="1" id="KW-1133">Transmembrane helix</keyword>
<sequence length="95" mass="10455">MNFNDLTSFNKMITPTIIKFIFWVGVGFSIISGLIQIVAGISSPWGGGVQVILGLITLVVGPLLARVYCELMIVIFKMHETLRSIDGKIINKTED</sequence>
<organism evidence="2 3">
    <name type="scientific">Aquibacillus rhizosphaerae</name>
    <dbReference type="NCBI Taxonomy" id="3051431"/>
    <lineage>
        <taxon>Bacteria</taxon>
        <taxon>Bacillati</taxon>
        <taxon>Bacillota</taxon>
        <taxon>Bacilli</taxon>
        <taxon>Bacillales</taxon>
        <taxon>Bacillaceae</taxon>
        <taxon>Aquibacillus</taxon>
    </lineage>
</organism>
<name>A0ABT7L887_9BACI</name>
<evidence type="ECO:0000313" key="2">
    <source>
        <dbReference type="EMBL" id="MDL4842085.1"/>
    </source>
</evidence>
<dbReference type="Pfam" id="PF14110">
    <property type="entry name" value="DUF4282"/>
    <property type="match status" value="1"/>
</dbReference>
<dbReference type="Proteomes" id="UP001235343">
    <property type="component" value="Unassembled WGS sequence"/>
</dbReference>
<dbReference type="InterPro" id="IPR025557">
    <property type="entry name" value="DUF4282"/>
</dbReference>
<keyword evidence="1" id="KW-0812">Transmembrane</keyword>
<dbReference type="RefSeq" id="WP_285933374.1">
    <property type="nucleotide sequence ID" value="NZ_JASTZU010000053.1"/>
</dbReference>
<accession>A0ABT7L887</accession>
<protein>
    <submittedName>
        <fullName evidence="2">DUF4282 domain-containing protein</fullName>
    </submittedName>
</protein>
<gene>
    <name evidence="2" type="ORF">QQS35_16725</name>
</gene>